<evidence type="ECO:0000259" key="1">
    <source>
        <dbReference type="PROSITE" id="PS51186"/>
    </source>
</evidence>
<dbReference type="Pfam" id="PF13312">
    <property type="entry name" value="DUF4081"/>
    <property type="match status" value="1"/>
</dbReference>
<protein>
    <submittedName>
        <fullName evidence="4">Unannotated protein</fullName>
    </submittedName>
</protein>
<accession>A0A6J6VXN8</accession>
<dbReference type="CDD" id="cd04301">
    <property type="entry name" value="NAT_SF"/>
    <property type="match status" value="1"/>
</dbReference>
<proteinExistence type="predicted"/>
<evidence type="ECO:0000313" key="4">
    <source>
        <dbReference type="EMBL" id="CAB4777391.1"/>
    </source>
</evidence>
<name>A0A6J6VXN8_9ZZZZ</name>
<dbReference type="GO" id="GO:0016747">
    <property type="term" value="F:acyltransferase activity, transferring groups other than amino-acyl groups"/>
    <property type="evidence" value="ECO:0007669"/>
    <property type="project" value="InterPro"/>
</dbReference>
<dbReference type="EMBL" id="CAEZZS010000029">
    <property type="protein sequence ID" value="CAB4777391.1"/>
    <property type="molecule type" value="Genomic_DNA"/>
</dbReference>
<evidence type="ECO:0000313" key="5">
    <source>
        <dbReference type="EMBL" id="CAB4873878.1"/>
    </source>
</evidence>
<evidence type="ECO:0000313" key="2">
    <source>
        <dbReference type="EMBL" id="CAB4607550.1"/>
    </source>
</evidence>
<dbReference type="EMBL" id="CAEZXH010000111">
    <property type="protein sequence ID" value="CAB4693908.1"/>
    <property type="molecule type" value="Genomic_DNA"/>
</dbReference>
<dbReference type="AlphaFoldDB" id="A0A6J6VXN8"/>
<dbReference type="EMBL" id="CAEZUJ010000071">
    <property type="protein sequence ID" value="CAB4607550.1"/>
    <property type="molecule type" value="Genomic_DNA"/>
</dbReference>
<evidence type="ECO:0000313" key="3">
    <source>
        <dbReference type="EMBL" id="CAB4693908.1"/>
    </source>
</evidence>
<reference evidence="4" key="1">
    <citation type="submission" date="2020-05" db="EMBL/GenBank/DDBJ databases">
        <authorList>
            <person name="Chiriac C."/>
            <person name="Salcher M."/>
            <person name="Ghai R."/>
            <person name="Kavagutti S V."/>
        </authorList>
    </citation>
    <scope>NUCLEOTIDE SEQUENCE</scope>
</reference>
<dbReference type="Pfam" id="PF00583">
    <property type="entry name" value="Acetyltransf_1"/>
    <property type="match status" value="1"/>
</dbReference>
<dbReference type="Gene3D" id="3.40.630.30">
    <property type="match status" value="1"/>
</dbReference>
<feature type="domain" description="N-acetyltransferase" evidence="1">
    <location>
        <begin position="137"/>
        <end position="275"/>
    </location>
</feature>
<dbReference type="InterPro" id="IPR025289">
    <property type="entry name" value="DUF4081"/>
</dbReference>
<sequence>MSAVGLEVIRGLNVKSQVFNYLATAPEVNCFLSSRAQLLEKSKNSTVLVYRNSYSEIEGVTYIGGNLIPAISTRAALLSLVDHLRSKQYKFSSIVGESRTVFDLWELISHLYSEPRAIRQSQPLLSLRGVPKISGNPLVHPATLADLDEVVEVGIAMFTAEVGEVPDHADYRSRSIELIGAGRTLISRALDNGKIIFKSDIGAIGAGAYQIHGVWVDPAHRGKGLGSAGVATLVEYGNRFAPIASLYVNDFNHAARASYHKVGFEKVAELATIFF</sequence>
<dbReference type="EMBL" id="CAFBLI010000097">
    <property type="protein sequence ID" value="CAB4873878.1"/>
    <property type="molecule type" value="Genomic_DNA"/>
</dbReference>
<dbReference type="PROSITE" id="PS51186">
    <property type="entry name" value="GNAT"/>
    <property type="match status" value="1"/>
</dbReference>
<dbReference type="SUPFAM" id="SSF55729">
    <property type="entry name" value="Acyl-CoA N-acyltransferases (Nat)"/>
    <property type="match status" value="1"/>
</dbReference>
<organism evidence="4">
    <name type="scientific">freshwater metagenome</name>
    <dbReference type="NCBI Taxonomy" id="449393"/>
    <lineage>
        <taxon>unclassified sequences</taxon>
        <taxon>metagenomes</taxon>
        <taxon>ecological metagenomes</taxon>
    </lineage>
</organism>
<dbReference type="InterPro" id="IPR000182">
    <property type="entry name" value="GNAT_dom"/>
</dbReference>
<dbReference type="InterPro" id="IPR016181">
    <property type="entry name" value="Acyl_CoA_acyltransferase"/>
</dbReference>
<gene>
    <name evidence="2" type="ORF">UFOPK1811_01218</name>
    <name evidence="3" type="ORF">UFOPK2360_01288</name>
    <name evidence="4" type="ORF">UFOPK2922_00756</name>
    <name evidence="5" type="ORF">UFOPK3306_01088</name>
</gene>